<dbReference type="Proteomes" id="UP000322521">
    <property type="component" value="Unassembled WGS sequence"/>
</dbReference>
<protein>
    <recommendedName>
        <fullName evidence="4">Porin family protein</fullName>
    </recommendedName>
</protein>
<dbReference type="InterPro" id="IPR036709">
    <property type="entry name" value="Autotransporte_beta_dom_sf"/>
</dbReference>
<comment type="caution">
    <text evidence="2">The sequence shown here is derived from an EMBL/GenBank/DDBJ whole genome shotgun (WGS) entry which is preliminary data.</text>
</comment>
<feature type="chain" id="PRO_5024325686" description="Porin family protein" evidence="1">
    <location>
        <begin position="25"/>
        <end position="176"/>
    </location>
</feature>
<gene>
    <name evidence="2" type="ORF">F4W18_09750</name>
</gene>
<name>A0A5M9P0B1_9VIBR</name>
<keyword evidence="3" id="KW-1185">Reference proteome</keyword>
<sequence>MKKKTFVIPAIVIATVCIPLSAFAKDRDNSIEAGVTFIGNQELATFGYSKELSNNIVVGGGFSLGTEAVDLEQSNSQDAWGFYSNIGYKFEIAEFDIIPKIGINYLNADVEFDDASLNGLNIDNVYGSIGTTVNWRMIGLTVDYGKINDSAMVPDGPNSTKPFEEDVVRVTASFNF</sequence>
<feature type="signal peptide" evidence="1">
    <location>
        <begin position="1"/>
        <end position="24"/>
    </location>
</feature>
<dbReference type="SUPFAM" id="SSF103515">
    <property type="entry name" value="Autotransporter"/>
    <property type="match status" value="1"/>
</dbReference>
<dbReference type="RefSeq" id="WP_086712539.1">
    <property type="nucleotide sequence ID" value="NZ_AP025493.1"/>
</dbReference>
<proteinExistence type="predicted"/>
<dbReference type="AlphaFoldDB" id="A0A5M9P0B1"/>
<keyword evidence="1" id="KW-0732">Signal</keyword>
<dbReference type="EMBL" id="VXJS01000004">
    <property type="protein sequence ID" value="KAA8677824.1"/>
    <property type="molecule type" value="Genomic_DNA"/>
</dbReference>
<evidence type="ECO:0000313" key="2">
    <source>
        <dbReference type="EMBL" id="KAA8677824.1"/>
    </source>
</evidence>
<evidence type="ECO:0000313" key="3">
    <source>
        <dbReference type="Proteomes" id="UP000322521"/>
    </source>
</evidence>
<dbReference type="OrthoDB" id="5867286at2"/>
<evidence type="ECO:0000256" key="1">
    <source>
        <dbReference type="SAM" id="SignalP"/>
    </source>
</evidence>
<evidence type="ECO:0008006" key="4">
    <source>
        <dbReference type="Google" id="ProtNLM"/>
    </source>
</evidence>
<reference evidence="2 3" key="1">
    <citation type="submission" date="2019-09" db="EMBL/GenBank/DDBJ databases">
        <title>Draft genome sequence of various Type strains from the CCUG.</title>
        <authorList>
            <person name="Pineiro-Iglesias B."/>
            <person name="Tunovic T."/>
            <person name="Unosson C."/>
            <person name="Inganas E."/>
            <person name="Ohlen M."/>
            <person name="Cardew S."/>
            <person name="Jensie-Markopoulos S."/>
            <person name="Salva-Serra F."/>
            <person name="Jaen-Luchoro D."/>
            <person name="Karlsson R."/>
            <person name="Svensson-Stadler L."/>
            <person name="Chun J."/>
            <person name="Moore E."/>
        </authorList>
    </citation>
    <scope>NUCLEOTIDE SEQUENCE [LARGE SCALE GENOMIC DNA]</scope>
    <source>
        <strain evidence="2 3">CCUG 56969T</strain>
    </source>
</reference>
<accession>A0A5M9P0B1</accession>
<organism evidence="2 3">
    <name type="scientific">Vibrio gigantis</name>
    <dbReference type="NCBI Taxonomy" id="296199"/>
    <lineage>
        <taxon>Bacteria</taxon>
        <taxon>Pseudomonadati</taxon>
        <taxon>Pseudomonadota</taxon>
        <taxon>Gammaproteobacteria</taxon>
        <taxon>Vibrionales</taxon>
        <taxon>Vibrionaceae</taxon>
        <taxon>Vibrio</taxon>
    </lineage>
</organism>